<evidence type="ECO:0000256" key="6">
    <source>
        <dbReference type="ARBA" id="ARBA00015188"/>
    </source>
</evidence>
<evidence type="ECO:0000256" key="11">
    <source>
        <dbReference type="ARBA" id="ARBA00022857"/>
    </source>
</evidence>
<evidence type="ECO:0000256" key="8">
    <source>
        <dbReference type="ARBA" id="ARBA00022618"/>
    </source>
</evidence>
<evidence type="ECO:0000256" key="12">
    <source>
        <dbReference type="ARBA" id="ARBA00022960"/>
    </source>
</evidence>
<evidence type="ECO:0000313" key="22">
    <source>
        <dbReference type="Proteomes" id="UP000648239"/>
    </source>
</evidence>
<comment type="pathway">
    <text evidence="4 19">Cell wall biogenesis; peptidoglycan biosynthesis.</text>
</comment>
<evidence type="ECO:0000256" key="17">
    <source>
        <dbReference type="ARBA" id="ARBA00031026"/>
    </source>
</evidence>
<dbReference type="InterPro" id="IPR016166">
    <property type="entry name" value="FAD-bd_PCMH"/>
</dbReference>
<dbReference type="EC" id="1.3.1.98" evidence="5 19"/>
<evidence type="ECO:0000256" key="18">
    <source>
        <dbReference type="ARBA" id="ARBA00048914"/>
    </source>
</evidence>
<dbReference type="AlphaFoldDB" id="A0A8J6XY23"/>
<evidence type="ECO:0000256" key="16">
    <source>
        <dbReference type="ARBA" id="ARBA00023316"/>
    </source>
</evidence>
<feature type="active site" evidence="19">
    <location>
        <position position="172"/>
    </location>
</feature>
<dbReference type="UniPathway" id="UPA00219"/>
<evidence type="ECO:0000256" key="9">
    <source>
        <dbReference type="ARBA" id="ARBA00022630"/>
    </source>
</evidence>
<comment type="subcellular location">
    <subcellularLocation>
        <location evidence="3 19">Cytoplasm</location>
    </subcellularLocation>
</comment>
<feature type="active site" description="Proton donor" evidence="19">
    <location>
        <position position="222"/>
    </location>
</feature>
<name>A0A8J6XY23_9BACT</name>
<gene>
    <name evidence="19 21" type="primary">murB</name>
    <name evidence="21" type="ORF">IFK94_12155</name>
</gene>
<evidence type="ECO:0000256" key="3">
    <source>
        <dbReference type="ARBA" id="ARBA00004496"/>
    </source>
</evidence>
<dbReference type="GO" id="GO:0009252">
    <property type="term" value="P:peptidoglycan biosynthetic process"/>
    <property type="evidence" value="ECO:0007669"/>
    <property type="project" value="UniProtKB-UniRule"/>
</dbReference>
<evidence type="ECO:0000256" key="19">
    <source>
        <dbReference type="HAMAP-Rule" id="MF_00037"/>
    </source>
</evidence>
<comment type="catalytic activity">
    <reaction evidence="18 19">
        <text>UDP-N-acetyl-alpha-D-muramate + NADP(+) = UDP-N-acetyl-3-O-(1-carboxyvinyl)-alpha-D-glucosamine + NADPH + H(+)</text>
        <dbReference type="Rhea" id="RHEA:12248"/>
        <dbReference type="ChEBI" id="CHEBI:15378"/>
        <dbReference type="ChEBI" id="CHEBI:57783"/>
        <dbReference type="ChEBI" id="CHEBI:58349"/>
        <dbReference type="ChEBI" id="CHEBI:68483"/>
        <dbReference type="ChEBI" id="CHEBI:70757"/>
        <dbReference type="EC" id="1.3.1.98"/>
    </reaction>
</comment>
<evidence type="ECO:0000256" key="1">
    <source>
        <dbReference type="ARBA" id="ARBA00001974"/>
    </source>
</evidence>
<keyword evidence="9 19" id="KW-0285">Flavoprotein</keyword>
<dbReference type="InterPro" id="IPR036318">
    <property type="entry name" value="FAD-bd_PCMH-like_sf"/>
</dbReference>
<keyword evidence="16 19" id="KW-0961">Cell wall biogenesis/degradation</keyword>
<sequence length="314" mass="33969">MFESLRQTGFCGEIEAEAALAPLTTWRIGGPAELLASPADEDDLARALAWADGEGVPWRVLGNGSNLLVSDQGVRGLVLRIRRVLDQLEFDGTTARAGAGLSFPALANACASRGLAGLEFAGGIPGTVGGAVIMNAGWHEHEFGNRVTEVRWLDAGGTVHSFNRKECRFGYRTSRFRSDRGVVVAATIQLEEGESGRIRSQTDMFVDSRKTNQPTHLPSCGSVFLKPPGDFAGRLIDACGLKGRRVGDIQVSPMHANFFVNLGRGSADNVLELVAEVERQVRDQFGVDLVREFEYWGGEEPSVRGDQVPDLLDE</sequence>
<evidence type="ECO:0000256" key="2">
    <source>
        <dbReference type="ARBA" id="ARBA00003921"/>
    </source>
</evidence>
<reference evidence="21 22" key="1">
    <citation type="submission" date="2020-08" db="EMBL/GenBank/DDBJ databases">
        <title>Acidobacteriota in marine sediments use diverse sulfur dissimilation pathways.</title>
        <authorList>
            <person name="Wasmund K."/>
        </authorList>
    </citation>
    <scope>NUCLEOTIDE SEQUENCE [LARGE SCALE GENOMIC DNA]</scope>
    <source>
        <strain evidence="21">MAG AM4</strain>
    </source>
</reference>
<dbReference type="GO" id="GO:0051301">
    <property type="term" value="P:cell division"/>
    <property type="evidence" value="ECO:0007669"/>
    <property type="project" value="UniProtKB-KW"/>
</dbReference>
<comment type="caution">
    <text evidence="21">The sequence shown here is derived from an EMBL/GenBank/DDBJ whole genome shotgun (WGS) entry which is preliminary data.</text>
</comment>
<dbReference type="GO" id="GO:0071949">
    <property type="term" value="F:FAD binding"/>
    <property type="evidence" value="ECO:0007669"/>
    <property type="project" value="InterPro"/>
</dbReference>
<dbReference type="NCBIfam" id="NF010480">
    <property type="entry name" value="PRK13905.1"/>
    <property type="match status" value="1"/>
</dbReference>
<dbReference type="GO" id="GO:0008762">
    <property type="term" value="F:UDP-N-acetylmuramate dehydrogenase activity"/>
    <property type="evidence" value="ECO:0007669"/>
    <property type="project" value="UniProtKB-UniRule"/>
</dbReference>
<dbReference type="GO" id="GO:0005829">
    <property type="term" value="C:cytosol"/>
    <property type="evidence" value="ECO:0007669"/>
    <property type="project" value="TreeGrafter"/>
</dbReference>
<evidence type="ECO:0000256" key="13">
    <source>
        <dbReference type="ARBA" id="ARBA00022984"/>
    </source>
</evidence>
<dbReference type="GO" id="GO:0071555">
    <property type="term" value="P:cell wall organization"/>
    <property type="evidence" value="ECO:0007669"/>
    <property type="project" value="UniProtKB-KW"/>
</dbReference>
<dbReference type="InterPro" id="IPR016167">
    <property type="entry name" value="FAD-bd_PCMH_sub1"/>
</dbReference>
<dbReference type="EMBL" id="JACXWD010000047">
    <property type="protein sequence ID" value="MBD3868871.1"/>
    <property type="molecule type" value="Genomic_DNA"/>
</dbReference>
<dbReference type="InterPro" id="IPR036635">
    <property type="entry name" value="MurB_C_sf"/>
</dbReference>
<dbReference type="NCBIfam" id="TIGR00179">
    <property type="entry name" value="murB"/>
    <property type="match status" value="1"/>
</dbReference>
<dbReference type="SUPFAM" id="SSF56194">
    <property type="entry name" value="Uridine diphospho-N-Acetylenolpyruvylglucosamine reductase, MurB, C-terminal domain"/>
    <property type="match status" value="1"/>
</dbReference>
<comment type="cofactor">
    <cofactor evidence="1 19">
        <name>FAD</name>
        <dbReference type="ChEBI" id="CHEBI:57692"/>
    </cofactor>
</comment>
<dbReference type="Gene3D" id="3.30.465.10">
    <property type="match status" value="1"/>
</dbReference>
<keyword evidence="7 19" id="KW-0963">Cytoplasm</keyword>
<dbReference type="PANTHER" id="PTHR21071">
    <property type="entry name" value="UDP-N-ACETYLENOLPYRUVOYLGLUCOSAMINE REDUCTASE"/>
    <property type="match status" value="1"/>
</dbReference>
<accession>A0A8J6XY23</accession>
<dbReference type="Pfam" id="PF02873">
    <property type="entry name" value="MurB_C"/>
    <property type="match status" value="1"/>
</dbReference>
<keyword evidence="15 19" id="KW-0131">Cell cycle</keyword>
<dbReference type="InterPro" id="IPR006094">
    <property type="entry name" value="Oxid_FAD_bind_N"/>
</dbReference>
<evidence type="ECO:0000256" key="15">
    <source>
        <dbReference type="ARBA" id="ARBA00023306"/>
    </source>
</evidence>
<evidence type="ECO:0000256" key="14">
    <source>
        <dbReference type="ARBA" id="ARBA00023002"/>
    </source>
</evidence>
<evidence type="ECO:0000256" key="5">
    <source>
        <dbReference type="ARBA" id="ARBA00012518"/>
    </source>
</evidence>
<dbReference type="PANTHER" id="PTHR21071:SF4">
    <property type="entry name" value="UDP-N-ACETYLENOLPYRUVOYLGLUCOSAMINE REDUCTASE"/>
    <property type="match status" value="1"/>
</dbReference>
<dbReference type="HAMAP" id="MF_00037">
    <property type="entry name" value="MurB"/>
    <property type="match status" value="1"/>
</dbReference>
<proteinExistence type="inferred from homology"/>
<protein>
    <recommendedName>
        <fullName evidence="6 19">UDP-N-acetylenolpyruvoylglucosamine reductase</fullName>
        <ecNumber evidence="5 19">1.3.1.98</ecNumber>
    </recommendedName>
    <alternativeName>
        <fullName evidence="17 19">UDP-N-acetylmuramate dehydrogenase</fullName>
    </alternativeName>
</protein>
<dbReference type="GO" id="GO:0008360">
    <property type="term" value="P:regulation of cell shape"/>
    <property type="evidence" value="ECO:0007669"/>
    <property type="project" value="UniProtKB-KW"/>
</dbReference>
<dbReference type="SUPFAM" id="SSF56176">
    <property type="entry name" value="FAD-binding/transporter-associated domain-like"/>
    <property type="match status" value="1"/>
</dbReference>
<dbReference type="Gene3D" id="3.30.43.10">
    <property type="entry name" value="Uridine Diphospho-n-acetylenolpyruvylglucosamine Reductase, domain 2"/>
    <property type="match status" value="1"/>
</dbReference>
<dbReference type="InterPro" id="IPR003170">
    <property type="entry name" value="MurB"/>
</dbReference>
<dbReference type="InterPro" id="IPR016169">
    <property type="entry name" value="FAD-bd_PCMH_sub2"/>
</dbReference>
<feature type="domain" description="FAD-binding PCMH-type" evidence="20">
    <location>
        <begin position="27"/>
        <end position="193"/>
    </location>
</feature>
<dbReference type="Pfam" id="PF01565">
    <property type="entry name" value="FAD_binding_4"/>
    <property type="match status" value="1"/>
</dbReference>
<keyword evidence="11 19" id="KW-0521">NADP</keyword>
<keyword evidence="12 19" id="KW-0133">Cell shape</keyword>
<keyword evidence="8 19" id="KW-0132">Cell division</keyword>
<evidence type="ECO:0000256" key="10">
    <source>
        <dbReference type="ARBA" id="ARBA00022827"/>
    </source>
</evidence>
<dbReference type="Gene3D" id="3.90.78.10">
    <property type="entry name" value="UDP-N-acetylenolpyruvoylglucosamine reductase, C-terminal domain"/>
    <property type="match status" value="1"/>
</dbReference>
<evidence type="ECO:0000259" key="20">
    <source>
        <dbReference type="PROSITE" id="PS51387"/>
    </source>
</evidence>
<evidence type="ECO:0000256" key="4">
    <source>
        <dbReference type="ARBA" id="ARBA00004752"/>
    </source>
</evidence>
<keyword evidence="14 19" id="KW-0560">Oxidoreductase</keyword>
<dbReference type="InterPro" id="IPR011601">
    <property type="entry name" value="MurB_C"/>
</dbReference>
<comment type="similarity">
    <text evidence="19">Belongs to the MurB family.</text>
</comment>
<keyword evidence="10 19" id="KW-0274">FAD</keyword>
<evidence type="ECO:0000256" key="7">
    <source>
        <dbReference type="ARBA" id="ARBA00022490"/>
    </source>
</evidence>
<organism evidence="21 22">
    <name type="scientific">Candidatus Polarisedimenticola svalbardensis</name>
    <dbReference type="NCBI Taxonomy" id="2886004"/>
    <lineage>
        <taxon>Bacteria</taxon>
        <taxon>Pseudomonadati</taxon>
        <taxon>Acidobacteriota</taxon>
        <taxon>Candidatus Polarisedimenticolia</taxon>
        <taxon>Candidatus Polarisedimenticolales</taxon>
        <taxon>Candidatus Polarisedimenticolaceae</taxon>
        <taxon>Candidatus Polarisedimenticola</taxon>
    </lineage>
</organism>
<dbReference type="Proteomes" id="UP000648239">
    <property type="component" value="Unassembled WGS sequence"/>
</dbReference>
<evidence type="ECO:0000313" key="21">
    <source>
        <dbReference type="EMBL" id="MBD3868871.1"/>
    </source>
</evidence>
<comment type="function">
    <text evidence="2 19">Cell wall formation.</text>
</comment>
<dbReference type="PROSITE" id="PS51387">
    <property type="entry name" value="FAD_PCMH"/>
    <property type="match status" value="1"/>
</dbReference>
<feature type="active site" evidence="19">
    <location>
        <position position="292"/>
    </location>
</feature>
<keyword evidence="13 19" id="KW-0573">Peptidoglycan synthesis</keyword>